<dbReference type="Gene3D" id="3.50.50.60">
    <property type="entry name" value="FAD/NAD(P)-binding domain"/>
    <property type="match status" value="1"/>
</dbReference>
<dbReference type="AlphaFoldDB" id="A0A5C5FY36"/>
<dbReference type="OrthoDB" id="269227at2759"/>
<name>A0A5C5FY36_9BASI</name>
<gene>
    <name evidence="8" type="ORF">DMC30DRAFT_350047</name>
</gene>
<feature type="active site" description="Proton donor" evidence="6">
    <location>
        <position position="536"/>
    </location>
</feature>
<dbReference type="PROSITE" id="PS00624">
    <property type="entry name" value="GMC_OXRED_2"/>
    <property type="match status" value="1"/>
</dbReference>
<dbReference type="Pfam" id="PF05199">
    <property type="entry name" value="GMC_oxred_C"/>
    <property type="match status" value="1"/>
</dbReference>
<proteinExistence type="inferred from homology"/>
<dbReference type="InterPro" id="IPR007867">
    <property type="entry name" value="GMC_OxRtase_C"/>
</dbReference>
<dbReference type="STRING" id="5288.A0A5C5FY36"/>
<keyword evidence="4" id="KW-0274">FAD</keyword>
<comment type="similarity">
    <text evidence="2">Belongs to the GMC oxidoreductase family.</text>
</comment>
<keyword evidence="5" id="KW-0560">Oxidoreductase</keyword>
<sequence length="642" mass="69963">FSYIIVGGGTAGLVLARRLSEDPENKVLVLEAGPMEEDRPEIEVPNMAGALWKTDVDWSYRSTPQESLHQRRVVWPRGKLLGGCSNFNACMLTRAPALDYDAWARLGNSGWDWASLLEYHRRSFHIPTPALNLPRASAHDPTWTPAAHGHEGPVQASYSPYVSEQMQGLFEALREEGLKEIDPNGGAAGGVGYAPASIDPKTQTRSSAEAAYFTPIEDRENLLVVTWAQATRIVFSSKHAAGGPVKAKAVEFVDAQDPTKKLRVADEVILCGGTFNTPQLLELSGIGNAHHLQQIGVEPLVDLPGVGENLQDHPMVAMSFRLKPHYKSLDLLESDKNYAAEIHSEYRNLEGPLTQGVPVVAYLPPSSFLSPIEILHGRDLLRVTTDEYGERFEISRAQLKVEQSLYEARGKLEIVAMNRFLGGTTKEKGRCYIGVIAALQHALSRGSVHITSPDPLKKPRIDPRFLSHPSDTFHLALGARHVHELMTDPRGRMSEFVDLDHRAPPLSGLALEGDVHAGGEEGWEDWVRGSASTEHHPSSTCSMLPRAEGGVVDPTLLVYGTTNVRVADMSVVPLLPGTHASRSLSRPVCGVETRMSLTGASFSRHACPPLARADAEHGLCVARRSTLVPNASTLTPARCAQT</sequence>
<dbReference type="InterPro" id="IPR012132">
    <property type="entry name" value="GMC_OxRdtase"/>
</dbReference>
<evidence type="ECO:0000256" key="4">
    <source>
        <dbReference type="ARBA" id="ARBA00022827"/>
    </source>
</evidence>
<evidence type="ECO:0000313" key="8">
    <source>
        <dbReference type="EMBL" id="TNY21770.1"/>
    </source>
</evidence>
<keyword evidence="9" id="KW-1185">Reference proteome</keyword>
<dbReference type="GO" id="GO:0050660">
    <property type="term" value="F:flavin adenine dinucleotide binding"/>
    <property type="evidence" value="ECO:0007669"/>
    <property type="project" value="InterPro"/>
</dbReference>
<dbReference type="SUPFAM" id="SSF51905">
    <property type="entry name" value="FAD/NAD(P)-binding domain"/>
    <property type="match status" value="1"/>
</dbReference>
<evidence type="ECO:0000313" key="9">
    <source>
        <dbReference type="Proteomes" id="UP000311382"/>
    </source>
</evidence>
<evidence type="ECO:0000256" key="1">
    <source>
        <dbReference type="ARBA" id="ARBA00001974"/>
    </source>
</evidence>
<dbReference type="SUPFAM" id="SSF54373">
    <property type="entry name" value="FAD-linked reductases, C-terminal domain"/>
    <property type="match status" value="1"/>
</dbReference>
<keyword evidence="3" id="KW-0285">Flavoprotein</keyword>
<evidence type="ECO:0000256" key="3">
    <source>
        <dbReference type="ARBA" id="ARBA00022630"/>
    </source>
</evidence>
<dbReference type="InterPro" id="IPR036188">
    <property type="entry name" value="FAD/NAD-bd_sf"/>
</dbReference>
<dbReference type="PANTHER" id="PTHR11552:SF201">
    <property type="entry name" value="GLUCOSE-METHANOL-CHOLINE OXIDOREDUCTASE N-TERMINAL DOMAIN-CONTAINING PROTEIN"/>
    <property type="match status" value="1"/>
</dbReference>
<dbReference type="InterPro" id="IPR000172">
    <property type="entry name" value="GMC_OxRdtase_N"/>
</dbReference>
<dbReference type="PIRSF" id="PIRSF000137">
    <property type="entry name" value="Alcohol_oxidase"/>
    <property type="match status" value="1"/>
</dbReference>
<dbReference type="Gene3D" id="3.30.560.10">
    <property type="entry name" value="Glucose Oxidase, domain 3"/>
    <property type="match status" value="1"/>
</dbReference>
<feature type="active site" description="Proton acceptor" evidence="6">
    <location>
        <position position="579"/>
    </location>
</feature>
<evidence type="ECO:0000259" key="7">
    <source>
        <dbReference type="PROSITE" id="PS00624"/>
    </source>
</evidence>
<evidence type="ECO:0000256" key="5">
    <source>
        <dbReference type="ARBA" id="ARBA00023002"/>
    </source>
</evidence>
<dbReference type="EMBL" id="SOZI01000037">
    <property type="protein sequence ID" value="TNY21770.1"/>
    <property type="molecule type" value="Genomic_DNA"/>
</dbReference>
<reference evidence="8 9" key="1">
    <citation type="submission" date="2019-03" db="EMBL/GenBank/DDBJ databases">
        <title>Rhodosporidium diobovatum UCD-FST 08-225 genome sequencing, assembly, and annotation.</title>
        <authorList>
            <person name="Fakankun I.U."/>
            <person name="Fristensky B."/>
            <person name="Levin D.B."/>
        </authorList>
    </citation>
    <scope>NUCLEOTIDE SEQUENCE [LARGE SCALE GENOMIC DNA]</scope>
    <source>
        <strain evidence="8 9">UCD-FST 08-225</strain>
    </source>
</reference>
<evidence type="ECO:0000256" key="2">
    <source>
        <dbReference type="ARBA" id="ARBA00010790"/>
    </source>
</evidence>
<feature type="non-terminal residue" evidence="8">
    <location>
        <position position="1"/>
    </location>
</feature>
<organism evidence="8 9">
    <name type="scientific">Rhodotorula diobovata</name>
    <dbReference type="NCBI Taxonomy" id="5288"/>
    <lineage>
        <taxon>Eukaryota</taxon>
        <taxon>Fungi</taxon>
        <taxon>Dikarya</taxon>
        <taxon>Basidiomycota</taxon>
        <taxon>Pucciniomycotina</taxon>
        <taxon>Microbotryomycetes</taxon>
        <taxon>Sporidiobolales</taxon>
        <taxon>Sporidiobolaceae</taxon>
        <taxon>Rhodotorula</taxon>
    </lineage>
</organism>
<dbReference type="PANTHER" id="PTHR11552">
    <property type="entry name" value="GLUCOSE-METHANOL-CHOLINE GMC OXIDOREDUCTASE"/>
    <property type="match status" value="1"/>
</dbReference>
<evidence type="ECO:0000256" key="6">
    <source>
        <dbReference type="PIRSR" id="PIRSR000137-1"/>
    </source>
</evidence>
<comment type="caution">
    <text evidence="8">The sequence shown here is derived from an EMBL/GenBank/DDBJ whole genome shotgun (WGS) entry which is preliminary data.</text>
</comment>
<comment type="cofactor">
    <cofactor evidence="1">
        <name>FAD</name>
        <dbReference type="ChEBI" id="CHEBI:57692"/>
    </cofactor>
</comment>
<dbReference type="Pfam" id="PF00732">
    <property type="entry name" value="GMC_oxred_N"/>
    <property type="match status" value="1"/>
</dbReference>
<protein>
    <submittedName>
        <fullName evidence="8">GMC oxidoreductase-domain-containing protein</fullName>
    </submittedName>
</protein>
<feature type="domain" description="Glucose-methanol-choline oxidoreductase N-terminal" evidence="7">
    <location>
        <begin position="273"/>
        <end position="287"/>
    </location>
</feature>
<dbReference type="Proteomes" id="UP000311382">
    <property type="component" value="Unassembled WGS sequence"/>
</dbReference>
<accession>A0A5C5FY36</accession>
<dbReference type="GO" id="GO:0016614">
    <property type="term" value="F:oxidoreductase activity, acting on CH-OH group of donors"/>
    <property type="evidence" value="ECO:0007669"/>
    <property type="project" value="InterPro"/>
</dbReference>